<dbReference type="Proteomes" id="UP000248039">
    <property type="component" value="Unassembled WGS sequence"/>
</dbReference>
<dbReference type="InterPro" id="IPR005158">
    <property type="entry name" value="BTAD"/>
</dbReference>
<evidence type="ECO:0000256" key="4">
    <source>
        <dbReference type="SAM" id="MobiDB-lite"/>
    </source>
</evidence>
<dbReference type="Pfam" id="PF13374">
    <property type="entry name" value="TPR_10"/>
    <property type="match status" value="2"/>
</dbReference>
<evidence type="ECO:0000256" key="2">
    <source>
        <dbReference type="ARBA" id="ARBA00023015"/>
    </source>
</evidence>
<dbReference type="InterPro" id="IPR019734">
    <property type="entry name" value="TPR_rpt"/>
</dbReference>
<dbReference type="GO" id="GO:0003677">
    <property type="term" value="F:DNA binding"/>
    <property type="evidence" value="ECO:0007669"/>
    <property type="project" value="TreeGrafter"/>
</dbReference>
<reference evidence="6 7" key="1">
    <citation type="submission" date="2018-03" db="EMBL/GenBank/DDBJ databases">
        <title>Bioinformatic expansion and discovery of thiopeptide antibiotics.</title>
        <authorList>
            <person name="Schwalen C.J."/>
            <person name="Hudson G.A."/>
            <person name="Mitchell D.A."/>
        </authorList>
    </citation>
    <scope>NUCLEOTIDE SEQUENCE [LARGE SCALE GENOMIC DNA]</scope>
    <source>
        <strain evidence="6 7">ATCC 21389</strain>
    </source>
</reference>
<sequence length="886" mass="96034">MARLRTVLADEAGARLRSTSLGYLLDTTGDELDVRLFEQAAARAREALLRADWSAVRHETGAAPGLWRGLPLAELPELPQAQTLRQHVQEARLQALEWRVQAEIRLGHAAGLVPELSVLVVEHPLREAFHGQLMLALERSGQRAEALAVYQRLRRALVDELGIEPGAEVRAIHQQVLRADPDRSRQAGGPDPDRSESADRPDPARSGAPAQLPADVADFTGRQEELRQLAAALRPSPGSGAPRVVVVSGMGGVGKTALAVHAAQQLRAQYPDGQLYLDLRGFGVGGARKAEELLGAMLTALQPCGPARPVPEHGDDCAALLRSVLAERRVLLVLDNARDADQVLPLLPGNGRCAVIVTSRNVLTDLPGAAQLPLEPLDVEDQRAFLAAVCGPDRVQLDPDGALRLLAACAGLPLALRIAGARLAARPAWSLTTLAERLDDGQGRLHGLSVGRLAVHATFATSYHAIRDSTRQVEREAARAFRLLGLWPGQLLGTEAAAALLDRPAPQTGDLLEQLADGHLLQTPEPLRYRFHDLLGEYAAQCAAEEEPAEQCAAARLRLVIWYAAALEAAAATMTLGIQEPPRLDTAPAAALPTFRDPEHALRWCVQELPNINEAIRQAADSARPDLSWRLASWLQGYSRSYWWTRELDDCLALALRSAEQHGDLVGQAWMLRRIGTTHGMADRTEQAVEALQASLTLFQRLGDVRSQAAVTGNLSLAQVDPCRALDHAREALRLHRLTGDEASEAPYQDALARALRLTGDFAAAEQHFRRSLALWRRHGDNPRTVAGALASLGAALRGLGRREDALAALEESLGIRQHLGDFTGSADCLVQTGYAHLHFGEWAQARSCFERAVALGRAHRMPDMVKEALEGLAELEDARRAPRSH</sequence>
<dbReference type="SUPFAM" id="SSF52540">
    <property type="entry name" value="P-loop containing nucleoside triphosphate hydrolases"/>
    <property type="match status" value="1"/>
</dbReference>
<comment type="caution">
    <text evidence="6">The sequence shown here is derived from an EMBL/GenBank/DDBJ whole genome shotgun (WGS) entry which is preliminary data.</text>
</comment>
<feature type="region of interest" description="Disordered" evidence="4">
    <location>
        <begin position="175"/>
        <end position="215"/>
    </location>
</feature>
<dbReference type="InterPro" id="IPR041664">
    <property type="entry name" value="AAA_16"/>
</dbReference>
<dbReference type="EMBL" id="PYBW01000135">
    <property type="protein sequence ID" value="PYC68619.1"/>
    <property type="molecule type" value="Genomic_DNA"/>
</dbReference>
<accession>A0A2V4MUB2</accession>
<dbReference type="Pfam" id="PF03704">
    <property type="entry name" value="BTAD"/>
    <property type="match status" value="1"/>
</dbReference>
<keyword evidence="2" id="KW-0805">Transcription regulation</keyword>
<evidence type="ECO:0000313" key="6">
    <source>
        <dbReference type="EMBL" id="PYC68619.1"/>
    </source>
</evidence>
<evidence type="ECO:0000313" key="7">
    <source>
        <dbReference type="Proteomes" id="UP000248039"/>
    </source>
</evidence>
<dbReference type="SUPFAM" id="SSF48452">
    <property type="entry name" value="TPR-like"/>
    <property type="match status" value="3"/>
</dbReference>
<name>A0A2V4MUB2_9ACTN</name>
<dbReference type="PANTHER" id="PTHR35807:SF1">
    <property type="entry name" value="TRANSCRIPTIONAL REGULATOR REDD"/>
    <property type="match status" value="1"/>
</dbReference>
<dbReference type="AlphaFoldDB" id="A0A2V4MUB2"/>
<gene>
    <name evidence="6" type="ORF">C7C46_29015</name>
</gene>
<dbReference type="InterPro" id="IPR051677">
    <property type="entry name" value="AfsR-DnrI-RedD_regulator"/>
</dbReference>
<dbReference type="Gene3D" id="3.40.50.300">
    <property type="entry name" value="P-loop containing nucleotide triphosphate hydrolases"/>
    <property type="match status" value="1"/>
</dbReference>
<dbReference type="InterPro" id="IPR011990">
    <property type="entry name" value="TPR-like_helical_dom_sf"/>
</dbReference>
<dbReference type="Pfam" id="PF13191">
    <property type="entry name" value="AAA_16"/>
    <property type="match status" value="1"/>
</dbReference>
<keyword evidence="7" id="KW-1185">Reference proteome</keyword>
<evidence type="ECO:0000256" key="3">
    <source>
        <dbReference type="ARBA" id="ARBA00023163"/>
    </source>
</evidence>
<keyword evidence="1" id="KW-0902">Two-component regulatory system</keyword>
<organism evidence="6 7">
    <name type="scientific">Streptomyces tateyamensis</name>
    <dbReference type="NCBI Taxonomy" id="565073"/>
    <lineage>
        <taxon>Bacteria</taxon>
        <taxon>Bacillati</taxon>
        <taxon>Actinomycetota</taxon>
        <taxon>Actinomycetes</taxon>
        <taxon>Kitasatosporales</taxon>
        <taxon>Streptomycetaceae</taxon>
        <taxon>Streptomyces</taxon>
    </lineage>
</organism>
<dbReference type="CDD" id="cd15831">
    <property type="entry name" value="BTAD"/>
    <property type="match status" value="1"/>
</dbReference>
<feature type="domain" description="Bacterial transcriptional activator" evidence="5">
    <location>
        <begin position="32"/>
        <end position="177"/>
    </location>
</feature>
<dbReference type="GO" id="GO:0043531">
    <property type="term" value="F:ADP binding"/>
    <property type="evidence" value="ECO:0007669"/>
    <property type="project" value="InterPro"/>
</dbReference>
<dbReference type="SMART" id="SM01043">
    <property type="entry name" value="BTAD"/>
    <property type="match status" value="1"/>
</dbReference>
<keyword evidence="3" id="KW-0804">Transcription</keyword>
<dbReference type="GO" id="GO:0000160">
    <property type="term" value="P:phosphorelay signal transduction system"/>
    <property type="evidence" value="ECO:0007669"/>
    <property type="project" value="UniProtKB-KW"/>
</dbReference>
<dbReference type="SMART" id="SM00028">
    <property type="entry name" value="TPR"/>
    <property type="match status" value="4"/>
</dbReference>
<dbReference type="PANTHER" id="PTHR35807">
    <property type="entry name" value="TRANSCRIPTIONAL REGULATOR REDD-RELATED"/>
    <property type="match status" value="1"/>
</dbReference>
<dbReference type="InterPro" id="IPR027417">
    <property type="entry name" value="P-loop_NTPase"/>
</dbReference>
<feature type="compositionally biased region" description="Basic and acidic residues" evidence="4">
    <location>
        <begin position="179"/>
        <end position="203"/>
    </location>
</feature>
<dbReference type="GO" id="GO:0006355">
    <property type="term" value="P:regulation of DNA-templated transcription"/>
    <property type="evidence" value="ECO:0007669"/>
    <property type="project" value="TreeGrafter"/>
</dbReference>
<proteinExistence type="predicted"/>
<protein>
    <submittedName>
        <fullName evidence="6">Regulator</fullName>
    </submittedName>
</protein>
<evidence type="ECO:0000259" key="5">
    <source>
        <dbReference type="SMART" id="SM01043"/>
    </source>
</evidence>
<evidence type="ECO:0000256" key="1">
    <source>
        <dbReference type="ARBA" id="ARBA00023012"/>
    </source>
</evidence>
<dbReference type="Gene3D" id="1.25.40.10">
    <property type="entry name" value="Tetratricopeptide repeat domain"/>
    <property type="match status" value="2"/>
</dbReference>
<dbReference type="PRINTS" id="PR00364">
    <property type="entry name" value="DISEASERSIST"/>
</dbReference>